<protein>
    <submittedName>
        <fullName evidence="3">Uncharacterized protein</fullName>
    </submittedName>
</protein>
<evidence type="ECO:0000313" key="3">
    <source>
        <dbReference type="EMBL" id="MBF4161732.1"/>
    </source>
</evidence>
<gene>
    <name evidence="3" type="ORF">ISG29_08515</name>
</gene>
<evidence type="ECO:0000256" key="2">
    <source>
        <dbReference type="SAM" id="Phobius"/>
    </source>
</evidence>
<keyword evidence="2" id="KW-0812">Transmembrane</keyword>
<evidence type="ECO:0000256" key="1">
    <source>
        <dbReference type="SAM" id="MobiDB-lite"/>
    </source>
</evidence>
<comment type="caution">
    <text evidence="3">The sequence shown here is derived from an EMBL/GenBank/DDBJ whole genome shotgun (WGS) entry which is preliminary data.</text>
</comment>
<keyword evidence="2" id="KW-1133">Transmembrane helix</keyword>
<dbReference type="AlphaFoldDB" id="A0A930V100"/>
<accession>A0A930V100</accession>
<name>A0A930V100_9ACTN</name>
<feature type="region of interest" description="Disordered" evidence="1">
    <location>
        <begin position="70"/>
        <end position="94"/>
    </location>
</feature>
<evidence type="ECO:0000313" key="4">
    <source>
        <dbReference type="Proteomes" id="UP000656804"/>
    </source>
</evidence>
<keyword evidence="2" id="KW-0472">Membrane</keyword>
<feature type="transmembrane region" description="Helical" evidence="2">
    <location>
        <begin position="50"/>
        <end position="69"/>
    </location>
</feature>
<dbReference type="EMBL" id="JADIVZ010000003">
    <property type="protein sequence ID" value="MBF4161732.1"/>
    <property type="molecule type" value="Genomic_DNA"/>
</dbReference>
<proteinExistence type="predicted"/>
<feature type="transmembrane region" description="Helical" evidence="2">
    <location>
        <begin position="19"/>
        <end position="38"/>
    </location>
</feature>
<sequence length="94" mass="10044">MSTDSASPTAPSGRHPISVAHLVMGLVFAGFVVIWALFETDSVVGHDLRWLLPIPWLFAGGAGLLATAVRPRRRKAPATPTSDLPPLSKENDDD</sequence>
<dbReference type="Proteomes" id="UP000656804">
    <property type="component" value="Unassembled WGS sequence"/>
</dbReference>
<dbReference type="RefSeq" id="WP_194502997.1">
    <property type="nucleotide sequence ID" value="NZ_JADIVZ010000003.1"/>
</dbReference>
<keyword evidence="4" id="KW-1185">Reference proteome</keyword>
<organism evidence="3 4">
    <name type="scientific">Nocardioides acrostichi</name>
    <dbReference type="NCBI Taxonomy" id="2784339"/>
    <lineage>
        <taxon>Bacteria</taxon>
        <taxon>Bacillati</taxon>
        <taxon>Actinomycetota</taxon>
        <taxon>Actinomycetes</taxon>
        <taxon>Propionibacteriales</taxon>
        <taxon>Nocardioidaceae</taxon>
        <taxon>Nocardioides</taxon>
    </lineage>
</organism>
<reference evidence="3" key="1">
    <citation type="submission" date="2020-11" db="EMBL/GenBank/DDBJ databases">
        <title>Nocardioides sp. CBS4Y-1, whole genome shotgun sequence.</title>
        <authorList>
            <person name="Tuo L."/>
        </authorList>
    </citation>
    <scope>NUCLEOTIDE SEQUENCE</scope>
    <source>
        <strain evidence="3">CBS4Y-1</strain>
    </source>
</reference>